<proteinExistence type="predicted"/>
<evidence type="ECO:0000256" key="1">
    <source>
        <dbReference type="SAM" id="MobiDB-lite"/>
    </source>
</evidence>
<dbReference type="AlphaFoldDB" id="A0A2P2IQT8"/>
<feature type="compositionally biased region" description="Acidic residues" evidence="1">
    <location>
        <begin position="9"/>
        <end position="21"/>
    </location>
</feature>
<accession>A0A2P2IQT8</accession>
<name>A0A2P2IQT8_RHIMU</name>
<reference evidence="2" key="1">
    <citation type="submission" date="2018-02" db="EMBL/GenBank/DDBJ databases">
        <title>Rhizophora mucronata_Transcriptome.</title>
        <authorList>
            <person name="Meera S.P."/>
            <person name="Sreeshan A."/>
            <person name="Augustine A."/>
        </authorList>
    </citation>
    <scope>NUCLEOTIDE SEQUENCE</scope>
    <source>
        <tissue evidence="2">Leaf</tissue>
    </source>
</reference>
<protein>
    <submittedName>
        <fullName evidence="2">Uncharacterized protein</fullName>
    </submittedName>
</protein>
<dbReference type="EMBL" id="GGEC01003105">
    <property type="protein sequence ID" value="MBW83588.1"/>
    <property type="molecule type" value="Transcribed_RNA"/>
</dbReference>
<evidence type="ECO:0000313" key="2">
    <source>
        <dbReference type="EMBL" id="MBW83588.1"/>
    </source>
</evidence>
<sequence length="44" mass="4946">MLLRISDPCDTDPMELDAADEAPEPLSVSRVRVLGTYLVCPNRW</sequence>
<organism evidence="2">
    <name type="scientific">Rhizophora mucronata</name>
    <name type="common">Asiatic mangrove</name>
    <dbReference type="NCBI Taxonomy" id="61149"/>
    <lineage>
        <taxon>Eukaryota</taxon>
        <taxon>Viridiplantae</taxon>
        <taxon>Streptophyta</taxon>
        <taxon>Embryophyta</taxon>
        <taxon>Tracheophyta</taxon>
        <taxon>Spermatophyta</taxon>
        <taxon>Magnoliopsida</taxon>
        <taxon>eudicotyledons</taxon>
        <taxon>Gunneridae</taxon>
        <taxon>Pentapetalae</taxon>
        <taxon>rosids</taxon>
        <taxon>fabids</taxon>
        <taxon>Malpighiales</taxon>
        <taxon>Rhizophoraceae</taxon>
        <taxon>Rhizophora</taxon>
    </lineage>
</organism>
<feature type="region of interest" description="Disordered" evidence="1">
    <location>
        <begin position="1"/>
        <end position="21"/>
    </location>
</feature>